<organism evidence="7 8">
    <name type="scientific">Sulfurirhabdus autotrophica</name>
    <dbReference type="NCBI Taxonomy" id="1706046"/>
    <lineage>
        <taxon>Bacteria</taxon>
        <taxon>Pseudomonadati</taxon>
        <taxon>Pseudomonadota</taxon>
        <taxon>Betaproteobacteria</taxon>
        <taxon>Nitrosomonadales</taxon>
        <taxon>Sulfuricellaceae</taxon>
        <taxon>Sulfurirhabdus</taxon>
    </lineage>
</organism>
<feature type="domain" description="PAC" evidence="4">
    <location>
        <begin position="885"/>
        <end position="939"/>
    </location>
</feature>
<dbReference type="Gene3D" id="3.30.450.20">
    <property type="entry name" value="PAS domain"/>
    <property type="match status" value="6"/>
</dbReference>
<comment type="catalytic activity">
    <reaction evidence="1">
        <text>3',3'-c-di-GMP + H2O = 5'-phosphoguanylyl(3'-&gt;5')guanosine + H(+)</text>
        <dbReference type="Rhea" id="RHEA:24902"/>
        <dbReference type="ChEBI" id="CHEBI:15377"/>
        <dbReference type="ChEBI" id="CHEBI:15378"/>
        <dbReference type="ChEBI" id="CHEBI:58754"/>
        <dbReference type="ChEBI" id="CHEBI:58805"/>
        <dbReference type="EC" id="3.1.4.52"/>
    </reaction>
    <physiologicalReaction direction="left-to-right" evidence="1">
        <dbReference type="Rhea" id="RHEA:24903"/>
    </physiologicalReaction>
</comment>
<protein>
    <submittedName>
        <fullName evidence="7">PAS domain S-box-containing protein/diguanylate cyclase (GGDEF)-like protein</fullName>
    </submittedName>
</protein>
<feature type="domain" description="PAC" evidence="4">
    <location>
        <begin position="84"/>
        <end position="134"/>
    </location>
</feature>
<feature type="domain" description="PAS" evidence="3">
    <location>
        <begin position="13"/>
        <end position="83"/>
    </location>
</feature>
<evidence type="ECO:0000313" key="8">
    <source>
        <dbReference type="Proteomes" id="UP000295367"/>
    </source>
</evidence>
<dbReference type="InterPro" id="IPR013656">
    <property type="entry name" value="PAS_4"/>
</dbReference>
<dbReference type="NCBIfam" id="TIGR00254">
    <property type="entry name" value="GGDEF"/>
    <property type="match status" value="1"/>
</dbReference>
<dbReference type="Pfam" id="PF08448">
    <property type="entry name" value="PAS_4"/>
    <property type="match status" value="2"/>
</dbReference>
<dbReference type="SMART" id="SM00065">
    <property type="entry name" value="GAF"/>
    <property type="match status" value="1"/>
</dbReference>
<dbReference type="OrthoDB" id="9813903at2"/>
<dbReference type="InterPro" id="IPR001610">
    <property type="entry name" value="PAC"/>
</dbReference>
<dbReference type="CDD" id="cd01948">
    <property type="entry name" value="EAL"/>
    <property type="match status" value="1"/>
</dbReference>
<evidence type="ECO:0000259" key="5">
    <source>
        <dbReference type="PROSITE" id="PS50883"/>
    </source>
</evidence>
<feature type="domain" description="PAC" evidence="4">
    <location>
        <begin position="511"/>
        <end position="563"/>
    </location>
</feature>
<feature type="domain" description="PAS" evidence="3">
    <location>
        <begin position="814"/>
        <end position="860"/>
    </location>
</feature>
<dbReference type="Pfam" id="PF13185">
    <property type="entry name" value="GAF_2"/>
    <property type="match status" value="1"/>
</dbReference>
<dbReference type="SUPFAM" id="SSF55785">
    <property type="entry name" value="PYP-like sensor domain (PAS domain)"/>
    <property type="match status" value="6"/>
</dbReference>
<dbReference type="InterPro" id="IPR013655">
    <property type="entry name" value="PAS_fold_3"/>
</dbReference>
<comment type="caution">
    <text evidence="7">The sequence shown here is derived from an EMBL/GenBank/DDBJ whole genome shotgun (WGS) entry which is preliminary data.</text>
</comment>
<sequence>MKSDLDENISTYTGIDYRGIFDANPYAIFILNSKGRILDANPTAIQQYGYSLEELKHLNATDLASEDLRDKLPAHLNNLLKSGDKFELRHRRKDGSELPVEIYSYPITHHGEHAIISNVCDTSPRKQHESELKNQNHMLERILDTEPGTVYIFDLIEQRNIYINLHWLTTYGYSIVETQEMGSKIIQLFHSDDLPRIAANHDAWRDASIGEMRSIEYRLRDKEGAWHWLISRETPFILDDNGQVRQILGIAHDITEHKQAEMLLSGQTQVLEMIAAGASLPETLSVLVKLIEAQTPGMLGSILLLDQDGIHVRHGAAPSLPADFVAAVEGQPIGPNAGSCGTAAYRKEAVFVEDIATDPLWVAYKEVALQHGLHASWSTPIFDSQRRVLGTFAMYYRQPGLPQPKHLKLIDATTHIASIAISRQREDIALRQSEGRLRNIIDGLGPNMFVGLLTTEGVVLEANQQALAAAGLQPQDVLGKPVEETYWFGYSEESKRQMRETIARAARGEASRYDVQIRVAENQFIPLDFSVQPFLDANGRVVLLVPSAVVISERKRAEEKLRESEAKFRAMIESSPVALAMNDEYQNVTYLNRKFVETFGYTLVDIPILSEWWPRAYPDPAYRLRVAQEWQVAVERAQRDGTEIEPLEYEVTCKNGSVRNIRFSMAPMGSSNLVIFYDLTERKQAVEALRKSEERFGRALENIPDVVVIYDRDLRIQYVNDATRRITGRPTSDFIGRREEEIWPPEVYEVYLPTLQEAFRTRTIRSLETNLLLPNSALLALQITCIPLLDEKGEVREVLGITHDFTEHKQAEAELRKLSMAVEQSPNSIIITNLDANIEYVNDTFLKLTGYSRDEVIGKNPHFLKSGKTPKAIYEDMWGHLTRGEIWRGELINRRKDGSEYIESTQISPVRQTDGQITHYLAIKENITEAKKAEALIERLAHFDQLTGLPNRSQLNDRFKYARSLAQRNNEPLAVLFLDLDHFKDVNDTLGHTIGDQLLMEVAKRIMASLRDEDTVSRQGGDEFMLILHATDANGAANVATKLIEAISRPCQIEQYELIITPSIGITIYPEDGIDFETLSKNADVAMYRVKQGGRNSFRFYTPEMQANSARILQLANALRHALERDELQLHYQPQLSIRDGRIIGAEALLRWQHPELGMISPAEFIPIAEDGGQIIQIGEWVLRTAAKQIKAWMDGGMPPMVMAVNLSAVQFRQANIAKLITHILDEVKLPHEYLELELTEAVAMGNPQVAIEVMDKLHESGIRMSIDDFGTGYSSLSYLKKFKVYKLKIDQSFVRNITDDPEDKAIVSAVIKMARSLGIQTIAEGVETAEQLQILRLQGCDEVQGYYFSKPLTAELFEAFVKNN</sequence>
<dbReference type="GO" id="GO:0071111">
    <property type="term" value="F:cyclic-guanylate-specific phosphodiesterase activity"/>
    <property type="evidence" value="ECO:0007669"/>
    <property type="project" value="UniProtKB-EC"/>
</dbReference>
<dbReference type="SMART" id="SM00267">
    <property type="entry name" value="GGDEF"/>
    <property type="match status" value="1"/>
</dbReference>
<evidence type="ECO:0000259" key="4">
    <source>
        <dbReference type="PROSITE" id="PS50113"/>
    </source>
</evidence>
<dbReference type="InterPro" id="IPR029016">
    <property type="entry name" value="GAF-like_dom_sf"/>
</dbReference>
<evidence type="ECO:0000256" key="1">
    <source>
        <dbReference type="ARBA" id="ARBA00051114"/>
    </source>
</evidence>
<dbReference type="SUPFAM" id="SSF55781">
    <property type="entry name" value="GAF domain-like"/>
    <property type="match status" value="1"/>
</dbReference>
<dbReference type="EMBL" id="SMCO01000009">
    <property type="protein sequence ID" value="TCV85375.1"/>
    <property type="molecule type" value="Genomic_DNA"/>
</dbReference>
<dbReference type="Pfam" id="PF13426">
    <property type="entry name" value="PAS_9"/>
    <property type="match status" value="2"/>
</dbReference>
<dbReference type="InterPro" id="IPR003018">
    <property type="entry name" value="GAF"/>
</dbReference>
<feature type="domain" description="PAS" evidence="3">
    <location>
        <begin position="433"/>
        <end position="509"/>
    </location>
</feature>
<dbReference type="InterPro" id="IPR001633">
    <property type="entry name" value="EAL_dom"/>
</dbReference>
<dbReference type="CDD" id="cd00130">
    <property type="entry name" value="PAS"/>
    <property type="match status" value="6"/>
</dbReference>
<feature type="domain" description="PAC" evidence="4">
    <location>
        <begin position="213"/>
        <end position="266"/>
    </location>
</feature>
<accession>A0A4R3XZZ2</accession>
<dbReference type="InterPro" id="IPR000014">
    <property type="entry name" value="PAS"/>
</dbReference>
<dbReference type="SMART" id="SM00052">
    <property type="entry name" value="EAL"/>
    <property type="match status" value="1"/>
</dbReference>
<dbReference type="Gene3D" id="3.20.20.450">
    <property type="entry name" value="EAL domain"/>
    <property type="match status" value="1"/>
</dbReference>
<dbReference type="Gene3D" id="3.30.70.270">
    <property type="match status" value="1"/>
</dbReference>
<dbReference type="PROSITE" id="PS50112">
    <property type="entry name" value="PAS"/>
    <property type="match status" value="5"/>
</dbReference>
<dbReference type="PROSITE" id="PS50113">
    <property type="entry name" value="PAC"/>
    <property type="match status" value="5"/>
</dbReference>
<dbReference type="InterPro" id="IPR029787">
    <property type="entry name" value="Nucleotide_cyclase"/>
</dbReference>
<dbReference type="SMART" id="SM00086">
    <property type="entry name" value="PAC"/>
    <property type="match status" value="6"/>
</dbReference>
<dbReference type="PANTHER" id="PTHR44757:SF2">
    <property type="entry name" value="BIOFILM ARCHITECTURE MAINTENANCE PROTEIN MBAA"/>
    <property type="match status" value="1"/>
</dbReference>
<dbReference type="InterPro" id="IPR052155">
    <property type="entry name" value="Biofilm_reg_signaling"/>
</dbReference>
<dbReference type="SUPFAM" id="SSF55073">
    <property type="entry name" value="Nucleotide cyclase"/>
    <property type="match status" value="1"/>
</dbReference>
<feature type="domain" description="PAC" evidence="4">
    <location>
        <begin position="765"/>
        <end position="817"/>
    </location>
</feature>
<feature type="domain" description="PAS" evidence="3">
    <location>
        <begin position="564"/>
        <end position="606"/>
    </location>
</feature>
<name>A0A4R3XZZ2_9PROT</name>
<dbReference type="PROSITE" id="PS50883">
    <property type="entry name" value="EAL"/>
    <property type="match status" value="1"/>
</dbReference>
<feature type="coiled-coil region" evidence="2">
    <location>
        <begin position="547"/>
        <end position="574"/>
    </location>
</feature>
<dbReference type="Proteomes" id="UP000295367">
    <property type="component" value="Unassembled WGS sequence"/>
</dbReference>
<feature type="domain" description="PAS" evidence="3">
    <location>
        <begin position="692"/>
        <end position="770"/>
    </location>
</feature>
<dbReference type="InterPro" id="IPR043128">
    <property type="entry name" value="Rev_trsase/Diguanyl_cyclase"/>
</dbReference>
<dbReference type="SMART" id="SM00091">
    <property type="entry name" value="PAS"/>
    <property type="match status" value="6"/>
</dbReference>
<feature type="domain" description="GGDEF" evidence="6">
    <location>
        <begin position="971"/>
        <end position="1103"/>
    </location>
</feature>
<dbReference type="InterPro" id="IPR000700">
    <property type="entry name" value="PAS-assoc_C"/>
</dbReference>
<dbReference type="Pfam" id="PF13188">
    <property type="entry name" value="PAS_8"/>
    <property type="match status" value="1"/>
</dbReference>
<dbReference type="CDD" id="cd01949">
    <property type="entry name" value="GGDEF"/>
    <property type="match status" value="1"/>
</dbReference>
<dbReference type="InterPro" id="IPR035965">
    <property type="entry name" value="PAS-like_dom_sf"/>
</dbReference>
<evidence type="ECO:0000256" key="2">
    <source>
        <dbReference type="SAM" id="Coils"/>
    </source>
</evidence>
<evidence type="ECO:0000259" key="3">
    <source>
        <dbReference type="PROSITE" id="PS50112"/>
    </source>
</evidence>
<reference evidence="7 8" key="1">
    <citation type="submission" date="2019-03" db="EMBL/GenBank/DDBJ databases">
        <title>Genomic Encyclopedia of Type Strains, Phase IV (KMG-IV): sequencing the most valuable type-strain genomes for metagenomic binning, comparative biology and taxonomic classification.</title>
        <authorList>
            <person name="Goeker M."/>
        </authorList>
    </citation>
    <scope>NUCLEOTIDE SEQUENCE [LARGE SCALE GENOMIC DNA]</scope>
    <source>
        <strain evidence="7 8">DSM 100309</strain>
    </source>
</reference>
<keyword evidence="8" id="KW-1185">Reference proteome</keyword>
<dbReference type="FunFam" id="3.20.20.450:FF:000001">
    <property type="entry name" value="Cyclic di-GMP phosphodiesterase yahA"/>
    <property type="match status" value="1"/>
</dbReference>
<dbReference type="RefSeq" id="WP_132920925.1">
    <property type="nucleotide sequence ID" value="NZ_SMCO01000009.1"/>
</dbReference>
<dbReference type="Pfam" id="PF00990">
    <property type="entry name" value="GGDEF"/>
    <property type="match status" value="1"/>
</dbReference>
<dbReference type="Pfam" id="PF00563">
    <property type="entry name" value="EAL"/>
    <property type="match status" value="1"/>
</dbReference>
<dbReference type="InterPro" id="IPR000160">
    <property type="entry name" value="GGDEF_dom"/>
</dbReference>
<dbReference type="SUPFAM" id="SSF141868">
    <property type="entry name" value="EAL domain-like"/>
    <property type="match status" value="1"/>
</dbReference>
<dbReference type="PROSITE" id="PS50887">
    <property type="entry name" value="GGDEF"/>
    <property type="match status" value="1"/>
</dbReference>
<dbReference type="NCBIfam" id="TIGR00229">
    <property type="entry name" value="sensory_box"/>
    <property type="match status" value="6"/>
</dbReference>
<gene>
    <name evidence="7" type="ORF">EDC63_10946</name>
</gene>
<dbReference type="GO" id="GO:0071732">
    <property type="term" value="P:cellular response to nitric oxide"/>
    <property type="evidence" value="ECO:0007669"/>
    <property type="project" value="UniProtKB-ARBA"/>
</dbReference>
<feature type="domain" description="EAL" evidence="5">
    <location>
        <begin position="1112"/>
        <end position="1365"/>
    </location>
</feature>
<evidence type="ECO:0000259" key="6">
    <source>
        <dbReference type="PROSITE" id="PS50887"/>
    </source>
</evidence>
<dbReference type="Pfam" id="PF08447">
    <property type="entry name" value="PAS_3"/>
    <property type="match status" value="1"/>
</dbReference>
<dbReference type="InterPro" id="IPR035919">
    <property type="entry name" value="EAL_sf"/>
</dbReference>
<dbReference type="PANTHER" id="PTHR44757">
    <property type="entry name" value="DIGUANYLATE CYCLASE DGCP"/>
    <property type="match status" value="1"/>
</dbReference>
<evidence type="ECO:0000313" key="7">
    <source>
        <dbReference type="EMBL" id="TCV85375.1"/>
    </source>
</evidence>
<dbReference type="Gene3D" id="3.30.450.40">
    <property type="match status" value="1"/>
</dbReference>
<keyword evidence="2" id="KW-0175">Coiled coil</keyword>
<dbReference type="FunFam" id="3.30.70.270:FF:000001">
    <property type="entry name" value="Diguanylate cyclase domain protein"/>
    <property type="match status" value="1"/>
</dbReference>
<proteinExistence type="predicted"/>